<gene>
    <name evidence="1" type="ORF">HGA13_31115</name>
</gene>
<dbReference type="Proteomes" id="UP000565715">
    <property type="component" value="Unassembled WGS sequence"/>
</dbReference>
<dbReference type="SUPFAM" id="SSF53597">
    <property type="entry name" value="Dihydrofolate reductase-like"/>
    <property type="match status" value="1"/>
</dbReference>
<comment type="caution">
    <text evidence="1">The sequence shown here is derived from an EMBL/GenBank/DDBJ whole genome shotgun (WGS) entry which is preliminary data.</text>
</comment>
<evidence type="ECO:0000313" key="1">
    <source>
        <dbReference type="EMBL" id="NKY37484.1"/>
    </source>
</evidence>
<dbReference type="EMBL" id="JAAXOO010000009">
    <property type="protein sequence ID" value="NKY37484.1"/>
    <property type="molecule type" value="Genomic_DNA"/>
</dbReference>
<keyword evidence="2" id="KW-1185">Reference proteome</keyword>
<organism evidence="1 2">
    <name type="scientific">Nocardia speluncae</name>
    <dbReference type="NCBI Taxonomy" id="419477"/>
    <lineage>
        <taxon>Bacteria</taxon>
        <taxon>Bacillati</taxon>
        <taxon>Actinomycetota</taxon>
        <taxon>Actinomycetes</taxon>
        <taxon>Mycobacteriales</taxon>
        <taxon>Nocardiaceae</taxon>
        <taxon>Nocardia</taxon>
    </lineage>
</organism>
<dbReference type="Gene3D" id="3.40.430.10">
    <property type="entry name" value="Dihydrofolate Reductase, subunit A"/>
    <property type="match status" value="1"/>
</dbReference>
<protein>
    <submittedName>
        <fullName evidence="1">Dihydrofolate reductase family protein</fullName>
    </submittedName>
</protein>
<dbReference type="InterPro" id="IPR024072">
    <property type="entry name" value="DHFR-like_dom_sf"/>
</dbReference>
<evidence type="ECO:0000313" key="2">
    <source>
        <dbReference type="Proteomes" id="UP000565715"/>
    </source>
</evidence>
<proteinExistence type="predicted"/>
<name>A0A846XVF4_9NOCA</name>
<sequence length="50" mass="5808">MVDEYRLFTYPVVQGRGRRLFPDGYTIPALRLADSKSFRSGITYTCYAVR</sequence>
<dbReference type="AlphaFoldDB" id="A0A846XVF4"/>
<accession>A0A846XVF4</accession>
<reference evidence="1 2" key="1">
    <citation type="submission" date="2020-04" db="EMBL/GenBank/DDBJ databases">
        <title>MicrobeNet Type strains.</title>
        <authorList>
            <person name="Nicholson A.C."/>
        </authorList>
    </citation>
    <scope>NUCLEOTIDE SEQUENCE [LARGE SCALE GENOMIC DNA]</scope>
    <source>
        <strain evidence="1 2">DSM 45078</strain>
    </source>
</reference>